<reference evidence="7 8" key="1">
    <citation type="journal article" date="2022" name="Int. J. Syst. Evol. Microbiol.">
        <title>Noviherbaspirillum aridicola sp. nov., isolated from an arid soil in Pakistan.</title>
        <authorList>
            <person name="Khan I.U."/>
            <person name="Saqib M."/>
            <person name="Amin A."/>
            <person name="Hussain F."/>
            <person name="Li L."/>
            <person name="Liu Y.H."/>
            <person name="Fang B.Z."/>
            <person name="Ahmed I."/>
            <person name="Li W.J."/>
        </authorList>
    </citation>
    <scope>NUCLEOTIDE SEQUENCE [LARGE SCALE GENOMIC DNA]</scope>
    <source>
        <strain evidence="7 8">NCCP-691</strain>
    </source>
</reference>
<evidence type="ECO:0000256" key="2">
    <source>
        <dbReference type="ARBA" id="ARBA00022475"/>
    </source>
</evidence>
<name>A0ABQ4Q3R2_9BURK</name>
<accession>A0ABQ4Q3R2</accession>
<dbReference type="InterPro" id="IPR051461">
    <property type="entry name" value="UPF0750_membrane"/>
</dbReference>
<feature type="transmembrane region" description="Helical" evidence="6">
    <location>
        <begin position="21"/>
        <end position="48"/>
    </location>
</feature>
<evidence type="ECO:0000256" key="4">
    <source>
        <dbReference type="ARBA" id="ARBA00022989"/>
    </source>
</evidence>
<dbReference type="Pfam" id="PF02588">
    <property type="entry name" value="YitT_membrane"/>
    <property type="match status" value="1"/>
</dbReference>
<feature type="transmembrane region" description="Helical" evidence="6">
    <location>
        <begin position="147"/>
        <end position="169"/>
    </location>
</feature>
<keyword evidence="8" id="KW-1185">Reference proteome</keyword>
<organism evidence="7 8">
    <name type="scientific">Noviherbaspirillum aridicola</name>
    <dbReference type="NCBI Taxonomy" id="2849687"/>
    <lineage>
        <taxon>Bacteria</taxon>
        <taxon>Pseudomonadati</taxon>
        <taxon>Pseudomonadota</taxon>
        <taxon>Betaproteobacteria</taxon>
        <taxon>Burkholderiales</taxon>
        <taxon>Oxalobacteraceae</taxon>
        <taxon>Noviherbaspirillum</taxon>
    </lineage>
</organism>
<keyword evidence="4 6" id="KW-1133">Transmembrane helix</keyword>
<evidence type="ECO:0000256" key="5">
    <source>
        <dbReference type="ARBA" id="ARBA00023136"/>
    </source>
</evidence>
<evidence type="ECO:0000313" key="7">
    <source>
        <dbReference type="EMBL" id="GIZ51637.1"/>
    </source>
</evidence>
<evidence type="ECO:0000256" key="6">
    <source>
        <dbReference type="SAM" id="Phobius"/>
    </source>
</evidence>
<dbReference type="InterPro" id="IPR003740">
    <property type="entry name" value="YitT"/>
</dbReference>
<dbReference type="PANTHER" id="PTHR33545:SF5">
    <property type="entry name" value="UPF0750 MEMBRANE PROTEIN YITT"/>
    <property type="match status" value="1"/>
</dbReference>
<feature type="transmembrane region" description="Helical" evidence="6">
    <location>
        <begin position="175"/>
        <end position="192"/>
    </location>
</feature>
<feature type="transmembrane region" description="Helical" evidence="6">
    <location>
        <begin position="54"/>
        <end position="72"/>
    </location>
</feature>
<gene>
    <name evidence="7" type="ORF">NCCP691_16510</name>
</gene>
<dbReference type="PANTHER" id="PTHR33545">
    <property type="entry name" value="UPF0750 MEMBRANE PROTEIN YITT-RELATED"/>
    <property type="match status" value="1"/>
</dbReference>
<feature type="transmembrane region" description="Helical" evidence="6">
    <location>
        <begin position="109"/>
        <end position="127"/>
    </location>
</feature>
<proteinExistence type="predicted"/>
<keyword evidence="2" id="KW-1003">Cell membrane</keyword>
<evidence type="ECO:0000256" key="1">
    <source>
        <dbReference type="ARBA" id="ARBA00004651"/>
    </source>
</evidence>
<keyword evidence="5 6" id="KW-0472">Membrane</keyword>
<dbReference type="EMBL" id="BPMK01000006">
    <property type="protein sequence ID" value="GIZ51637.1"/>
    <property type="molecule type" value="Genomic_DNA"/>
</dbReference>
<sequence length="201" mass="21452">MQKPLSKHSAFEDAQALVTGTLLVSLGVAFLGKAGLITGGTAGIAFLLHYLTGISFGKLFFAINIPFYVLAVRKMGWKFTLKTFCAVALLSASTELLPMVLHLDELNTIYGSVMGGLLCGVGLLVLFRHRASLGGINVLVLWLQERFGIRAGVVQLALDAAILLCAIPLISLPAVFISLLGAAMLNMILAINHRPGRYMAI</sequence>
<comment type="caution">
    <text evidence="7">The sequence shown here is derived from an EMBL/GenBank/DDBJ whole genome shotgun (WGS) entry which is preliminary data.</text>
</comment>
<evidence type="ECO:0000256" key="3">
    <source>
        <dbReference type="ARBA" id="ARBA00022692"/>
    </source>
</evidence>
<protein>
    <submittedName>
        <fullName evidence="7">Membrane protein</fullName>
    </submittedName>
</protein>
<keyword evidence="3 6" id="KW-0812">Transmembrane</keyword>
<evidence type="ECO:0000313" key="8">
    <source>
        <dbReference type="Proteomes" id="UP000887222"/>
    </source>
</evidence>
<comment type="subcellular location">
    <subcellularLocation>
        <location evidence="1">Cell membrane</location>
        <topology evidence="1">Multi-pass membrane protein</topology>
    </subcellularLocation>
</comment>
<dbReference type="Proteomes" id="UP000887222">
    <property type="component" value="Unassembled WGS sequence"/>
</dbReference>